<evidence type="ECO:0000256" key="6">
    <source>
        <dbReference type="ARBA" id="ARBA00023015"/>
    </source>
</evidence>
<gene>
    <name evidence="14" type="primary">gata4</name>
    <name evidence="14" type="ORF">GWK47_020046</name>
</gene>
<dbReference type="EMBL" id="JACEEZ010023100">
    <property type="protein sequence ID" value="KAG0711718.1"/>
    <property type="molecule type" value="Genomic_DNA"/>
</dbReference>
<dbReference type="CDD" id="cd00202">
    <property type="entry name" value="ZnF_GATA"/>
    <property type="match status" value="2"/>
</dbReference>
<feature type="domain" description="GATA-type" evidence="13">
    <location>
        <begin position="251"/>
        <end position="304"/>
    </location>
</feature>
<dbReference type="Proteomes" id="UP000770661">
    <property type="component" value="Unassembled WGS sequence"/>
</dbReference>
<dbReference type="GO" id="GO:0000978">
    <property type="term" value="F:RNA polymerase II cis-regulatory region sequence-specific DNA binding"/>
    <property type="evidence" value="ECO:0007669"/>
    <property type="project" value="TreeGrafter"/>
</dbReference>
<evidence type="ECO:0000313" key="14">
    <source>
        <dbReference type="EMBL" id="KAG0711718.1"/>
    </source>
</evidence>
<dbReference type="PANTHER" id="PTHR10071">
    <property type="entry name" value="TRANSCRIPTION FACTOR GATA FAMILY MEMBER"/>
    <property type="match status" value="1"/>
</dbReference>
<comment type="caution">
    <text evidence="14">The sequence shown here is derived from an EMBL/GenBank/DDBJ whole genome shotgun (WGS) entry which is preliminary data.</text>
</comment>
<keyword evidence="4 11" id="KW-0863">Zinc-finger</keyword>
<dbReference type="SMART" id="SM00401">
    <property type="entry name" value="ZnF_GATA"/>
    <property type="match status" value="2"/>
</dbReference>
<keyword evidence="3" id="KW-0677">Repeat</keyword>
<feature type="compositionally biased region" description="Polar residues" evidence="12">
    <location>
        <begin position="91"/>
        <end position="102"/>
    </location>
</feature>
<dbReference type="PRINTS" id="PR00619">
    <property type="entry name" value="GATAZNFINGER"/>
</dbReference>
<accession>A0A8J4XQ08</accession>
<dbReference type="Gene3D" id="3.30.50.10">
    <property type="entry name" value="Erythroid Transcription Factor GATA-1, subunit A"/>
    <property type="match status" value="2"/>
</dbReference>
<evidence type="ECO:0000256" key="4">
    <source>
        <dbReference type="ARBA" id="ARBA00022771"/>
    </source>
</evidence>
<protein>
    <submittedName>
        <fullName evidence="14">Transcription factor GATA-4</fullName>
    </submittedName>
</protein>
<keyword evidence="15" id="KW-1185">Reference proteome</keyword>
<dbReference type="InterPro" id="IPR039355">
    <property type="entry name" value="Transcription_factor_GATA"/>
</dbReference>
<dbReference type="PANTHER" id="PTHR10071:SF281">
    <property type="entry name" value="BOX A-BINDING FACTOR-RELATED"/>
    <property type="match status" value="1"/>
</dbReference>
<feature type="region of interest" description="Disordered" evidence="12">
    <location>
        <begin position="295"/>
        <end position="416"/>
    </location>
</feature>
<organism evidence="14 15">
    <name type="scientific">Chionoecetes opilio</name>
    <name type="common">Atlantic snow crab</name>
    <name type="synonym">Cancer opilio</name>
    <dbReference type="NCBI Taxonomy" id="41210"/>
    <lineage>
        <taxon>Eukaryota</taxon>
        <taxon>Metazoa</taxon>
        <taxon>Ecdysozoa</taxon>
        <taxon>Arthropoda</taxon>
        <taxon>Crustacea</taxon>
        <taxon>Multicrustacea</taxon>
        <taxon>Malacostraca</taxon>
        <taxon>Eumalacostraca</taxon>
        <taxon>Eucarida</taxon>
        <taxon>Decapoda</taxon>
        <taxon>Pleocyemata</taxon>
        <taxon>Brachyura</taxon>
        <taxon>Eubrachyura</taxon>
        <taxon>Majoidea</taxon>
        <taxon>Majidae</taxon>
        <taxon>Chionoecetes</taxon>
    </lineage>
</organism>
<dbReference type="PROSITE" id="PS00344">
    <property type="entry name" value="GATA_ZN_FINGER_1"/>
    <property type="match status" value="2"/>
</dbReference>
<feature type="compositionally biased region" description="Basic and acidic residues" evidence="12">
    <location>
        <begin position="311"/>
        <end position="339"/>
    </location>
</feature>
<evidence type="ECO:0000256" key="5">
    <source>
        <dbReference type="ARBA" id="ARBA00022833"/>
    </source>
</evidence>
<dbReference type="FunFam" id="3.30.50.10:FF:000001">
    <property type="entry name" value="GATA transcription factor (GATAd)"/>
    <property type="match status" value="1"/>
</dbReference>
<proteinExistence type="predicted"/>
<feature type="region of interest" description="Disordered" evidence="12">
    <location>
        <begin position="91"/>
        <end position="113"/>
    </location>
</feature>
<evidence type="ECO:0000256" key="9">
    <source>
        <dbReference type="ARBA" id="ARBA00023163"/>
    </source>
</evidence>
<evidence type="ECO:0000313" key="15">
    <source>
        <dbReference type="Proteomes" id="UP000770661"/>
    </source>
</evidence>
<keyword evidence="7" id="KW-0238">DNA-binding</keyword>
<dbReference type="SUPFAM" id="SSF57716">
    <property type="entry name" value="Glucocorticoid receptor-like (DNA-binding domain)"/>
    <property type="match status" value="2"/>
</dbReference>
<feature type="domain" description="GATA-type" evidence="13">
    <location>
        <begin position="177"/>
        <end position="230"/>
    </location>
</feature>
<keyword evidence="5" id="KW-0862">Zinc</keyword>
<evidence type="ECO:0000256" key="3">
    <source>
        <dbReference type="ARBA" id="ARBA00022737"/>
    </source>
</evidence>
<comment type="subcellular location">
    <subcellularLocation>
        <location evidence="1">Nucleus</location>
    </subcellularLocation>
</comment>
<dbReference type="GO" id="GO:0045944">
    <property type="term" value="P:positive regulation of transcription by RNA polymerase II"/>
    <property type="evidence" value="ECO:0007669"/>
    <property type="project" value="TreeGrafter"/>
</dbReference>
<dbReference type="GO" id="GO:0005634">
    <property type="term" value="C:nucleus"/>
    <property type="evidence" value="ECO:0007669"/>
    <property type="project" value="UniProtKB-SubCell"/>
</dbReference>
<dbReference type="FunFam" id="3.30.50.10:FF:000032">
    <property type="entry name" value="Transcription factor GATA-3"/>
    <property type="match status" value="1"/>
</dbReference>
<name>A0A8J4XQ08_CHIOP</name>
<keyword evidence="10" id="KW-0539">Nucleus</keyword>
<dbReference type="Pfam" id="PF00320">
    <property type="entry name" value="GATA"/>
    <property type="match status" value="2"/>
</dbReference>
<feature type="compositionally biased region" description="Gly residues" evidence="12">
    <location>
        <begin position="13"/>
        <end position="28"/>
    </location>
</feature>
<evidence type="ECO:0000256" key="12">
    <source>
        <dbReference type="SAM" id="MobiDB-lite"/>
    </source>
</evidence>
<dbReference type="GO" id="GO:0000981">
    <property type="term" value="F:DNA-binding transcription factor activity, RNA polymerase II-specific"/>
    <property type="evidence" value="ECO:0007669"/>
    <property type="project" value="TreeGrafter"/>
</dbReference>
<evidence type="ECO:0000256" key="8">
    <source>
        <dbReference type="ARBA" id="ARBA00023159"/>
    </source>
</evidence>
<dbReference type="GO" id="GO:0045165">
    <property type="term" value="P:cell fate commitment"/>
    <property type="evidence" value="ECO:0007669"/>
    <property type="project" value="TreeGrafter"/>
</dbReference>
<dbReference type="InterPro" id="IPR013088">
    <property type="entry name" value="Znf_NHR/GATA"/>
</dbReference>
<feature type="region of interest" description="Disordered" evidence="12">
    <location>
        <begin position="1"/>
        <end position="37"/>
    </location>
</feature>
<dbReference type="GO" id="GO:0008270">
    <property type="term" value="F:zinc ion binding"/>
    <property type="evidence" value="ECO:0007669"/>
    <property type="project" value="UniProtKB-KW"/>
</dbReference>
<sequence length="445" mass="47755">MFPVRPTLTGLTKPGGAGGGGEGGGGGKNWREDKPSGTVGVEFPAMFPPGSAGGYGQEGGQNLLTPSMYTSHAHTHMLPYNSYSAQLVQPSTPSPSMWQTPAHSALAPTAPPTDQTFSSPLGFNCGRDGYLQGAGGQGLQAPISPYQAYAQMNHGVWRHYDSMGLQGIANYPGSEFCSESRECVNCGAVQTPLWRRDATGHYLCNACGLYTKMNGINRPLIKHSRRLHVEVSPYPALPHHQDGFSFQTSARRMGLMCSNCGTTTTTLWRRNNEGEPVCNACGLYYKLHGVNRPLQMRKDSIQSRKRKPKNKKTEECAEDKEKEKKALEDKPAKEGERRPSAPATPVVAKPPPPQQAQAPPQQPPPQPPQPQPQASVAAVLPSTSSQPSVKVKQETHSSFTPLPLPTSPTGLVTTPIPPTLNCTPGNGMFSPYSSGATNFAKLMIS</sequence>
<dbReference type="InterPro" id="IPR000679">
    <property type="entry name" value="Znf_GATA"/>
</dbReference>
<dbReference type="OrthoDB" id="2162994at2759"/>
<feature type="compositionally biased region" description="Pro residues" evidence="12">
    <location>
        <begin position="348"/>
        <end position="371"/>
    </location>
</feature>
<keyword evidence="6" id="KW-0805">Transcription regulation</keyword>
<reference evidence="14" key="1">
    <citation type="submission" date="2020-07" db="EMBL/GenBank/DDBJ databases">
        <title>The High-quality genome of the commercially important snow crab, Chionoecetes opilio.</title>
        <authorList>
            <person name="Jeong J.-H."/>
            <person name="Ryu S."/>
        </authorList>
    </citation>
    <scope>NUCLEOTIDE SEQUENCE</scope>
    <source>
        <strain evidence="14">MADBK_172401_WGS</strain>
        <tissue evidence="14">Digestive gland</tissue>
    </source>
</reference>
<keyword evidence="9" id="KW-0804">Transcription</keyword>
<evidence type="ECO:0000256" key="2">
    <source>
        <dbReference type="ARBA" id="ARBA00022723"/>
    </source>
</evidence>
<dbReference type="PROSITE" id="PS50114">
    <property type="entry name" value="GATA_ZN_FINGER_2"/>
    <property type="match status" value="2"/>
</dbReference>
<evidence type="ECO:0000256" key="10">
    <source>
        <dbReference type="ARBA" id="ARBA00023242"/>
    </source>
</evidence>
<evidence type="ECO:0000256" key="7">
    <source>
        <dbReference type="ARBA" id="ARBA00023125"/>
    </source>
</evidence>
<dbReference type="AlphaFoldDB" id="A0A8J4XQ08"/>
<evidence type="ECO:0000256" key="11">
    <source>
        <dbReference type="PROSITE-ProRule" id="PRU00094"/>
    </source>
</evidence>
<keyword evidence="2" id="KW-0479">Metal-binding</keyword>
<evidence type="ECO:0000259" key="13">
    <source>
        <dbReference type="PROSITE" id="PS50114"/>
    </source>
</evidence>
<dbReference type="GO" id="GO:0000122">
    <property type="term" value="P:negative regulation of transcription by RNA polymerase II"/>
    <property type="evidence" value="ECO:0007669"/>
    <property type="project" value="TreeGrafter"/>
</dbReference>
<keyword evidence="8" id="KW-0010">Activator</keyword>
<evidence type="ECO:0000256" key="1">
    <source>
        <dbReference type="ARBA" id="ARBA00004123"/>
    </source>
</evidence>
<feature type="compositionally biased region" description="Low complexity" evidence="12">
    <location>
        <begin position="397"/>
        <end position="414"/>
    </location>
</feature>